<dbReference type="Pfam" id="PF22493">
    <property type="entry name" value="PUF_NOP9"/>
    <property type="match status" value="2"/>
</dbReference>
<accession>A0A2N9GA21</accession>
<dbReference type="GO" id="GO:0000447">
    <property type="term" value="P:endonucleolytic cleavage in ITS1 to separate SSU-rRNA from 5.8S rRNA and LSU-rRNA from tricistronic rRNA transcript (SSU-rRNA, 5.8S rRNA, LSU-rRNA)"/>
    <property type="evidence" value="ECO:0007669"/>
    <property type="project" value="TreeGrafter"/>
</dbReference>
<dbReference type="AlphaFoldDB" id="A0A2N9GA21"/>
<sequence>MVSIGSKALPLRRHRTGNFVGDSIMGEDDLSYKQGKRKKGMNRKGSRDGHGFDGDNSKKNASGRRSDGSVEARNTSMHQNTPVSQTTFVRKQVDPEMAKYFLEIANLFESSGVDLEERSVICGNALEETRGKEYEIATDYIISHTLQTLLDGCDVDHLCGFLRSCAKDFPYIAMDRSGSHVAETAIKSLSNHLQDNDAYSVIEETLTMLCKVVVANPVDLMCCCYGSHVLRSLLCLCKGVTIDSSEFHGTKSSTVLAGRLNFKASQRDGDDSQLHQGFPDLLKFLMAGMLNCTRKDTALKLLVGNDEELLHAIPILLGCTKKDIVEGNYIEMAVVRDVGDLMKETAFSRLMEVILEVAPEILYNEMFTKVFKNSLFELSSHHCGNFVVQALISHARHPDQMELIWEELGPNFKDLLEMGRSGVIASLIAASQRLHCYEQKCCQALAAAVCSADDSPRLIVPRILFLDNYFRSEDKSNWTWVSGVKMHTMGSLILQAVFRYQNLEAVKSTYAI</sequence>
<keyword evidence="2" id="KW-0810">Translation regulation</keyword>
<feature type="compositionally biased region" description="Polar residues" evidence="5">
    <location>
        <begin position="72"/>
        <end position="89"/>
    </location>
</feature>
<feature type="repeat" description="Pumilio" evidence="4">
    <location>
        <begin position="369"/>
        <end position="406"/>
    </location>
</feature>
<dbReference type="GO" id="GO:0030686">
    <property type="term" value="C:90S preribosome"/>
    <property type="evidence" value="ECO:0007669"/>
    <property type="project" value="TreeGrafter"/>
</dbReference>
<dbReference type="GO" id="GO:0000056">
    <property type="term" value="P:ribosomal small subunit export from nucleus"/>
    <property type="evidence" value="ECO:0007669"/>
    <property type="project" value="TreeGrafter"/>
</dbReference>
<dbReference type="GO" id="GO:0030688">
    <property type="term" value="C:preribosome, small subunit precursor"/>
    <property type="evidence" value="ECO:0007669"/>
    <property type="project" value="TreeGrafter"/>
</dbReference>
<dbReference type="GO" id="GO:0000472">
    <property type="term" value="P:endonucleolytic cleavage to generate mature 5'-end of SSU-rRNA from (SSU-rRNA, 5.8S rRNA, LSU-rRNA)"/>
    <property type="evidence" value="ECO:0007669"/>
    <property type="project" value="TreeGrafter"/>
</dbReference>
<organism evidence="6">
    <name type="scientific">Fagus sylvatica</name>
    <name type="common">Beechnut</name>
    <dbReference type="NCBI Taxonomy" id="28930"/>
    <lineage>
        <taxon>Eukaryota</taxon>
        <taxon>Viridiplantae</taxon>
        <taxon>Streptophyta</taxon>
        <taxon>Embryophyta</taxon>
        <taxon>Tracheophyta</taxon>
        <taxon>Spermatophyta</taxon>
        <taxon>Magnoliopsida</taxon>
        <taxon>eudicotyledons</taxon>
        <taxon>Gunneridae</taxon>
        <taxon>Pentapetalae</taxon>
        <taxon>rosids</taxon>
        <taxon>fabids</taxon>
        <taxon>Fagales</taxon>
        <taxon>Fagaceae</taxon>
        <taxon>Fagus</taxon>
    </lineage>
</organism>
<dbReference type="GO" id="GO:0006417">
    <property type="term" value="P:regulation of translation"/>
    <property type="evidence" value="ECO:0007669"/>
    <property type="project" value="UniProtKB-KW"/>
</dbReference>
<gene>
    <name evidence="6" type="ORF">FSB_LOCUS23953</name>
</gene>
<evidence type="ECO:0000256" key="5">
    <source>
        <dbReference type="SAM" id="MobiDB-lite"/>
    </source>
</evidence>
<feature type="compositionally biased region" description="Basic and acidic residues" evidence="5">
    <location>
        <begin position="45"/>
        <end position="70"/>
    </location>
</feature>
<evidence type="ECO:0000256" key="1">
    <source>
        <dbReference type="ARBA" id="ARBA00022737"/>
    </source>
</evidence>
<dbReference type="GO" id="GO:0000480">
    <property type="term" value="P:endonucleolytic cleavage in 5'-ETS of tricistronic rRNA transcript (SSU-rRNA, 5.8S rRNA, LSU-rRNA)"/>
    <property type="evidence" value="ECO:0007669"/>
    <property type="project" value="TreeGrafter"/>
</dbReference>
<feature type="region of interest" description="Disordered" evidence="5">
    <location>
        <begin position="18"/>
        <end position="89"/>
    </location>
</feature>
<feature type="compositionally biased region" description="Basic residues" evidence="5">
    <location>
        <begin position="34"/>
        <end position="44"/>
    </location>
</feature>
<dbReference type="InterPro" id="IPR011989">
    <property type="entry name" value="ARM-like"/>
</dbReference>
<dbReference type="SMART" id="SM00025">
    <property type="entry name" value="Pumilio"/>
    <property type="match status" value="3"/>
</dbReference>
<dbReference type="Gene3D" id="1.25.10.10">
    <property type="entry name" value="Leucine-rich Repeat Variant"/>
    <property type="match status" value="1"/>
</dbReference>
<dbReference type="InterPro" id="IPR016024">
    <property type="entry name" value="ARM-type_fold"/>
</dbReference>
<dbReference type="SUPFAM" id="SSF48371">
    <property type="entry name" value="ARM repeat"/>
    <property type="match status" value="1"/>
</dbReference>
<name>A0A2N9GA21_FAGSY</name>
<evidence type="ECO:0000256" key="4">
    <source>
        <dbReference type="PROSITE-ProRule" id="PRU00317"/>
    </source>
</evidence>
<protein>
    <recommendedName>
        <fullName evidence="7">PUM-HD domain-containing protein</fullName>
    </recommendedName>
</protein>
<dbReference type="GO" id="GO:0005730">
    <property type="term" value="C:nucleolus"/>
    <property type="evidence" value="ECO:0007669"/>
    <property type="project" value="TreeGrafter"/>
</dbReference>
<evidence type="ECO:0000256" key="2">
    <source>
        <dbReference type="ARBA" id="ARBA00022845"/>
    </source>
</evidence>
<evidence type="ECO:0000256" key="3">
    <source>
        <dbReference type="ARBA" id="ARBA00022884"/>
    </source>
</evidence>
<dbReference type="EMBL" id="OIVN01001635">
    <property type="protein sequence ID" value="SPC96071.1"/>
    <property type="molecule type" value="Genomic_DNA"/>
</dbReference>
<dbReference type="PANTHER" id="PTHR13102:SF0">
    <property type="entry name" value="NUCLEOLAR PROTEIN 9"/>
    <property type="match status" value="1"/>
</dbReference>
<reference evidence="6" key="1">
    <citation type="submission" date="2018-02" db="EMBL/GenBank/DDBJ databases">
        <authorList>
            <person name="Cohen D.B."/>
            <person name="Kent A.D."/>
        </authorList>
    </citation>
    <scope>NUCLEOTIDE SEQUENCE</scope>
</reference>
<dbReference type="PROSITE" id="PS50302">
    <property type="entry name" value="PUM"/>
    <property type="match status" value="1"/>
</dbReference>
<dbReference type="PANTHER" id="PTHR13102">
    <property type="entry name" value="NUCLEOLAR PROTEIN 9"/>
    <property type="match status" value="1"/>
</dbReference>
<dbReference type="GO" id="GO:0003723">
    <property type="term" value="F:RNA binding"/>
    <property type="evidence" value="ECO:0007669"/>
    <property type="project" value="UniProtKB-KW"/>
</dbReference>
<keyword evidence="3" id="KW-0694">RNA-binding</keyword>
<dbReference type="InterPro" id="IPR001313">
    <property type="entry name" value="Pumilio_RNA-bd_rpt"/>
</dbReference>
<dbReference type="InterPro" id="IPR040000">
    <property type="entry name" value="NOP9"/>
</dbReference>
<keyword evidence="1" id="KW-0677">Repeat</keyword>
<evidence type="ECO:0008006" key="7">
    <source>
        <dbReference type="Google" id="ProtNLM"/>
    </source>
</evidence>
<proteinExistence type="predicted"/>
<evidence type="ECO:0000313" key="6">
    <source>
        <dbReference type="EMBL" id="SPC96071.1"/>
    </source>
</evidence>